<accession>A0A371CL69</accession>
<keyword evidence="1" id="KW-0808">Transferase</keyword>
<keyword evidence="4" id="KW-1185">Reference proteome</keyword>
<evidence type="ECO:0000256" key="1">
    <source>
        <dbReference type="ARBA" id="ARBA00022679"/>
    </source>
</evidence>
<dbReference type="PANTHER" id="PTHR43861:SF3">
    <property type="entry name" value="PUTATIVE (AFU_ORTHOLOGUE AFUA_2G14390)-RELATED"/>
    <property type="match status" value="1"/>
</dbReference>
<reference evidence="3 4" key="1">
    <citation type="journal article" date="2018" name="Biotechnol. Biofuels">
        <title>Integrative visual omics of the white-rot fungus Polyporus brumalis exposes the biotechnological potential of its oxidative enzymes for delignifying raw plant biomass.</title>
        <authorList>
            <person name="Miyauchi S."/>
            <person name="Rancon A."/>
            <person name="Drula E."/>
            <person name="Hage H."/>
            <person name="Chaduli D."/>
            <person name="Favel A."/>
            <person name="Grisel S."/>
            <person name="Henrissat B."/>
            <person name="Herpoel-Gimbert I."/>
            <person name="Ruiz-Duenas F.J."/>
            <person name="Chevret D."/>
            <person name="Hainaut M."/>
            <person name="Lin J."/>
            <person name="Wang M."/>
            <person name="Pangilinan J."/>
            <person name="Lipzen A."/>
            <person name="Lesage-Meessen L."/>
            <person name="Navarro D."/>
            <person name="Riley R."/>
            <person name="Grigoriev I.V."/>
            <person name="Zhou S."/>
            <person name="Raouche S."/>
            <person name="Rosso M.N."/>
        </authorList>
    </citation>
    <scope>NUCLEOTIDE SEQUENCE [LARGE SCALE GENOMIC DNA]</scope>
    <source>
        <strain evidence="3 4">BRFM 1820</strain>
    </source>
</reference>
<gene>
    <name evidence="3" type="ORF">OH76DRAFT_1412488</name>
</gene>
<evidence type="ECO:0000256" key="2">
    <source>
        <dbReference type="SAM" id="MobiDB-lite"/>
    </source>
</evidence>
<dbReference type="GO" id="GO:0008168">
    <property type="term" value="F:methyltransferase activity"/>
    <property type="evidence" value="ECO:0007669"/>
    <property type="project" value="UniProtKB-KW"/>
</dbReference>
<dbReference type="SUPFAM" id="SSF53335">
    <property type="entry name" value="S-adenosyl-L-methionine-dependent methyltransferases"/>
    <property type="match status" value="1"/>
</dbReference>
<feature type="compositionally biased region" description="Basic and acidic residues" evidence="2">
    <location>
        <begin position="1"/>
        <end position="17"/>
    </location>
</feature>
<dbReference type="Pfam" id="PF13489">
    <property type="entry name" value="Methyltransf_23"/>
    <property type="match status" value="1"/>
</dbReference>
<evidence type="ECO:0000313" key="3">
    <source>
        <dbReference type="EMBL" id="RDX41028.1"/>
    </source>
</evidence>
<dbReference type="InterPro" id="IPR029063">
    <property type="entry name" value="SAM-dependent_MTases_sf"/>
</dbReference>
<dbReference type="Gene3D" id="3.40.50.150">
    <property type="entry name" value="Vaccinia Virus protein VP39"/>
    <property type="match status" value="1"/>
</dbReference>
<dbReference type="AlphaFoldDB" id="A0A371CL69"/>
<dbReference type="STRING" id="139420.A0A371CL69"/>
<proteinExistence type="predicted"/>
<organism evidence="3 4">
    <name type="scientific">Lentinus brumalis</name>
    <dbReference type="NCBI Taxonomy" id="2498619"/>
    <lineage>
        <taxon>Eukaryota</taxon>
        <taxon>Fungi</taxon>
        <taxon>Dikarya</taxon>
        <taxon>Basidiomycota</taxon>
        <taxon>Agaricomycotina</taxon>
        <taxon>Agaricomycetes</taxon>
        <taxon>Polyporales</taxon>
        <taxon>Polyporaceae</taxon>
        <taxon>Lentinus</taxon>
    </lineage>
</organism>
<dbReference type="PANTHER" id="PTHR43861">
    <property type="entry name" value="TRANS-ACONITATE 2-METHYLTRANSFERASE-RELATED"/>
    <property type="match status" value="1"/>
</dbReference>
<dbReference type="Proteomes" id="UP000256964">
    <property type="component" value="Unassembled WGS sequence"/>
</dbReference>
<sequence length="255" mass="28100">MAELEHVHHCTPDDHNHGSPAHAHGHGHGHDFAAANRAFFDQHAHEHSHRHDDAHSRERSVRQVNALRKAWPELFDEDSTVAMDYACGTGLVSQQLCQYVKSVVGVDISQASVDLYNTQASNQGLAPEEMRAVCAELKGEPGELDGLKFDIIVCCASYHHFPSITDTTRVLASFLKPGGSLLVADIKSSEDGRELFPATHHHLVPHKHGLSEDAVRAAFEGARLVGFDMRDVFQAKMRPTGEEVQWFVVRGVNPG</sequence>
<dbReference type="EMBL" id="KZ857527">
    <property type="protein sequence ID" value="RDX41028.1"/>
    <property type="molecule type" value="Genomic_DNA"/>
</dbReference>
<name>A0A371CL69_9APHY</name>
<feature type="region of interest" description="Disordered" evidence="2">
    <location>
        <begin position="1"/>
        <end position="28"/>
    </location>
</feature>
<protein>
    <submittedName>
        <fullName evidence="3">S-adenosyl-L-methionine-dependent methyltransferase</fullName>
    </submittedName>
</protein>
<dbReference type="CDD" id="cd02440">
    <property type="entry name" value="AdoMet_MTases"/>
    <property type="match status" value="1"/>
</dbReference>
<dbReference type="OrthoDB" id="3647at2759"/>
<keyword evidence="3" id="KW-0489">Methyltransferase</keyword>
<evidence type="ECO:0000313" key="4">
    <source>
        <dbReference type="Proteomes" id="UP000256964"/>
    </source>
</evidence>
<dbReference type="GO" id="GO:0032259">
    <property type="term" value="P:methylation"/>
    <property type="evidence" value="ECO:0007669"/>
    <property type="project" value="UniProtKB-KW"/>
</dbReference>